<dbReference type="Proteomes" id="UP000654471">
    <property type="component" value="Unassembled WGS sequence"/>
</dbReference>
<accession>A0ABQ2VP82</accession>
<evidence type="ECO:0000313" key="3">
    <source>
        <dbReference type="Proteomes" id="UP000654471"/>
    </source>
</evidence>
<proteinExistence type="predicted"/>
<sequence>MQPAHARFEVALLVVDGNHDIENRLDLAQSQMLTWWQGTQWRLGRRWRRHTDDGRQPPCHGGVVNLWVGYESGGERQGGGERRRGRRETGGPQHVV</sequence>
<gene>
    <name evidence="2" type="ORF">GCM10010211_84800</name>
</gene>
<dbReference type="EMBL" id="BMRP01000100">
    <property type="protein sequence ID" value="GGV04713.1"/>
    <property type="molecule type" value="Genomic_DNA"/>
</dbReference>
<evidence type="ECO:0000313" key="2">
    <source>
        <dbReference type="EMBL" id="GGV04713.1"/>
    </source>
</evidence>
<evidence type="ECO:0000256" key="1">
    <source>
        <dbReference type="SAM" id="MobiDB-lite"/>
    </source>
</evidence>
<keyword evidence="3" id="KW-1185">Reference proteome</keyword>
<organism evidence="2 3">
    <name type="scientific">Streptomyces albospinus</name>
    <dbReference type="NCBI Taxonomy" id="285515"/>
    <lineage>
        <taxon>Bacteria</taxon>
        <taxon>Bacillati</taxon>
        <taxon>Actinomycetota</taxon>
        <taxon>Actinomycetes</taxon>
        <taxon>Kitasatosporales</taxon>
        <taxon>Streptomycetaceae</taxon>
        <taxon>Streptomyces</taxon>
    </lineage>
</organism>
<name>A0ABQ2VP82_9ACTN</name>
<comment type="caution">
    <text evidence="2">The sequence shown here is derived from an EMBL/GenBank/DDBJ whole genome shotgun (WGS) entry which is preliminary data.</text>
</comment>
<protein>
    <submittedName>
        <fullName evidence="2">Uncharacterized protein</fullName>
    </submittedName>
</protein>
<feature type="region of interest" description="Disordered" evidence="1">
    <location>
        <begin position="70"/>
        <end position="96"/>
    </location>
</feature>
<reference evidence="3" key="1">
    <citation type="journal article" date="2019" name="Int. J. Syst. Evol. Microbiol.">
        <title>The Global Catalogue of Microorganisms (GCM) 10K type strain sequencing project: providing services to taxonomists for standard genome sequencing and annotation.</title>
        <authorList>
            <consortium name="The Broad Institute Genomics Platform"/>
            <consortium name="The Broad Institute Genome Sequencing Center for Infectious Disease"/>
            <person name="Wu L."/>
            <person name="Ma J."/>
        </authorList>
    </citation>
    <scope>NUCLEOTIDE SEQUENCE [LARGE SCALE GENOMIC DNA]</scope>
    <source>
        <strain evidence="3">JCM 3399</strain>
    </source>
</reference>